<reference evidence="2 3" key="1">
    <citation type="submission" date="2019-09" db="EMBL/GenBank/DDBJ databases">
        <title>Actinomadura physcomitrii sp. nov., a novel actinomycete isolated from moss [Physcomitrium sphaericum (Ludw) Fuernr].</title>
        <authorList>
            <person name="Zhuang X."/>
            <person name="Liu C."/>
        </authorList>
    </citation>
    <scope>NUCLEOTIDE SEQUENCE [LARGE SCALE GENOMIC DNA]</scope>
    <source>
        <strain evidence="2 3">HMC1</strain>
    </source>
</reference>
<dbReference type="Proteomes" id="UP000468735">
    <property type="component" value="Unassembled WGS sequence"/>
</dbReference>
<dbReference type="InterPro" id="IPR023198">
    <property type="entry name" value="PGP-like_dom2"/>
</dbReference>
<dbReference type="InterPro" id="IPR023214">
    <property type="entry name" value="HAD_sf"/>
</dbReference>
<evidence type="ECO:0000313" key="2">
    <source>
        <dbReference type="EMBL" id="KAB2337816.1"/>
    </source>
</evidence>
<keyword evidence="2" id="KW-0378">Hydrolase</keyword>
<dbReference type="GO" id="GO:0006281">
    <property type="term" value="P:DNA repair"/>
    <property type="evidence" value="ECO:0007669"/>
    <property type="project" value="TreeGrafter"/>
</dbReference>
<sequence length="292" mass="30316">MQNRNGRDAHRFPRPPTRIPSHRHYQGGAGARPGQAPHRGYGGIGGHGGTGPGSGPKPCHLRHTYPFTLWDVLDLDSRGADVPAVAVGFDLDLTLADTRAGISAVYDALAAETGVPIDTRLVVTRIGPPLETELGYWFPPAEVPAMAARYRAIYADIAIPATVVMPGAVAAIDAVRARGGRTIVVSGKNQKDTERTVRYLGLAVDEVVGGVFGADKGVALRRFGAGAYVGDHTGDVDAARAAAAVAVGVATGSFDSAALTAYGADIVLPDLLAFPGWLGGFPAAEQGHRSVR</sequence>
<dbReference type="EMBL" id="WBMT01000042">
    <property type="protein sequence ID" value="KAB2337816.1"/>
    <property type="molecule type" value="Genomic_DNA"/>
</dbReference>
<dbReference type="InterPro" id="IPR036412">
    <property type="entry name" value="HAD-like_sf"/>
</dbReference>
<gene>
    <name evidence="2" type="ORF">F8566_49385</name>
</gene>
<dbReference type="Gene3D" id="1.10.150.240">
    <property type="entry name" value="Putative phosphatase, domain 2"/>
    <property type="match status" value="1"/>
</dbReference>
<evidence type="ECO:0000313" key="3">
    <source>
        <dbReference type="Proteomes" id="UP000468735"/>
    </source>
</evidence>
<feature type="compositionally biased region" description="Gly residues" evidence="1">
    <location>
        <begin position="40"/>
        <end position="54"/>
    </location>
</feature>
<dbReference type="PANTHER" id="PTHR43434">
    <property type="entry name" value="PHOSPHOGLYCOLATE PHOSPHATASE"/>
    <property type="match status" value="1"/>
</dbReference>
<dbReference type="PANTHER" id="PTHR43434:SF1">
    <property type="entry name" value="PHOSPHOGLYCOLATE PHOSPHATASE"/>
    <property type="match status" value="1"/>
</dbReference>
<dbReference type="AlphaFoldDB" id="A0A6H9Y653"/>
<comment type="caution">
    <text evidence="2">The sequence shown here is derived from an EMBL/GenBank/DDBJ whole genome shotgun (WGS) entry which is preliminary data.</text>
</comment>
<organism evidence="2 3">
    <name type="scientific">Actinomadura rudentiformis</name>
    <dbReference type="NCBI Taxonomy" id="359158"/>
    <lineage>
        <taxon>Bacteria</taxon>
        <taxon>Bacillati</taxon>
        <taxon>Actinomycetota</taxon>
        <taxon>Actinomycetes</taxon>
        <taxon>Streptosporangiales</taxon>
        <taxon>Thermomonosporaceae</taxon>
        <taxon>Actinomadura</taxon>
    </lineage>
</organism>
<protein>
    <submittedName>
        <fullName evidence="2">HAD hydrolase-like protein</fullName>
    </submittedName>
</protein>
<name>A0A6H9Y653_9ACTN</name>
<dbReference type="Pfam" id="PF12710">
    <property type="entry name" value="HAD"/>
    <property type="match status" value="1"/>
</dbReference>
<proteinExistence type="predicted"/>
<feature type="region of interest" description="Disordered" evidence="1">
    <location>
        <begin position="1"/>
        <end position="54"/>
    </location>
</feature>
<dbReference type="Gene3D" id="3.40.50.1000">
    <property type="entry name" value="HAD superfamily/HAD-like"/>
    <property type="match status" value="1"/>
</dbReference>
<dbReference type="InterPro" id="IPR050155">
    <property type="entry name" value="HAD-like_hydrolase_sf"/>
</dbReference>
<feature type="compositionally biased region" description="Basic and acidic residues" evidence="1">
    <location>
        <begin position="1"/>
        <end position="11"/>
    </location>
</feature>
<accession>A0A6H9Y653</accession>
<dbReference type="GO" id="GO:0008967">
    <property type="term" value="F:phosphoglycolate phosphatase activity"/>
    <property type="evidence" value="ECO:0007669"/>
    <property type="project" value="TreeGrafter"/>
</dbReference>
<dbReference type="OrthoDB" id="9793014at2"/>
<evidence type="ECO:0000256" key="1">
    <source>
        <dbReference type="SAM" id="MobiDB-lite"/>
    </source>
</evidence>
<keyword evidence="3" id="KW-1185">Reference proteome</keyword>
<dbReference type="SUPFAM" id="SSF56784">
    <property type="entry name" value="HAD-like"/>
    <property type="match status" value="1"/>
</dbReference>